<dbReference type="GeneID" id="19046433"/>
<dbReference type="AlphaFoldDB" id="A0A0D3J4J7"/>
<feature type="domain" description="Thioredoxin" evidence="5">
    <location>
        <begin position="10"/>
        <end position="145"/>
    </location>
</feature>
<reference evidence="6" key="2">
    <citation type="submission" date="2024-10" db="UniProtKB">
        <authorList>
            <consortium name="EnsemblProtists"/>
        </authorList>
    </citation>
    <scope>IDENTIFICATION</scope>
</reference>
<feature type="signal peptide" evidence="4">
    <location>
        <begin position="1"/>
        <end position="18"/>
    </location>
</feature>
<proteinExistence type="predicted"/>
<feature type="chain" id="PRO_5044236762" description="Thioredoxin domain-containing protein" evidence="4">
    <location>
        <begin position="19"/>
        <end position="145"/>
    </location>
</feature>
<reference evidence="7" key="1">
    <citation type="journal article" date="2013" name="Nature">
        <title>Pan genome of the phytoplankton Emiliania underpins its global distribution.</title>
        <authorList>
            <person name="Read B.A."/>
            <person name="Kegel J."/>
            <person name="Klute M.J."/>
            <person name="Kuo A."/>
            <person name="Lefebvre S.C."/>
            <person name="Maumus F."/>
            <person name="Mayer C."/>
            <person name="Miller J."/>
            <person name="Monier A."/>
            <person name="Salamov A."/>
            <person name="Young J."/>
            <person name="Aguilar M."/>
            <person name="Claverie J.M."/>
            <person name="Frickenhaus S."/>
            <person name="Gonzalez K."/>
            <person name="Herman E.K."/>
            <person name="Lin Y.C."/>
            <person name="Napier J."/>
            <person name="Ogata H."/>
            <person name="Sarno A.F."/>
            <person name="Shmutz J."/>
            <person name="Schroeder D."/>
            <person name="de Vargas C."/>
            <person name="Verret F."/>
            <person name="von Dassow P."/>
            <person name="Valentin K."/>
            <person name="Van de Peer Y."/>
            <person name="Wheeler G."/>
            <person name="Dacks J.B."/>
            <person name="Delwiche C.F."/>
            <person name="Dyhrman S.T."/>
            <person name="Glockner G."/>
            <person name="John U."/>
            <person name="Richards T."/>
            <person name="Worden A.Z."/>
            <person name="Zhang X."/>
            <person name="Grigoriev I.V."/>
            <person name="Allen A.E."/>
            <person name="Bidle K."/>
            <person name="Borodovsky M."/>
            <person name="Bowler C."/>
            <person name="Brownlee C."/>
            <person name="Cock J.M."/>
            <person name="Elias M."/>
            <person name="Gladyshev V.N."/>
            <person name="Groth M."/>
            <person name="Guda C."/>
            <person name="Hadaegh A."/>
            <person name="Iglesias-Rodriguez M.D."/>
            <person name="Jenkins J."/>
            <person name="Jones B.M."/>
            <person name="Lawson T."/>
            <person name="Leese F."/>
            <person name="Lindquist E."/>
            <person name="Lobanov A."/>
            <person name="Lomsadze A."/>
            <person name="Malik S.B."/>
            <person name="Marsh M.E."/>
            <person name="Mackinder L."/>
            <person name="Mock T."/>
            <person name="Mueller-Roeber B."/>
            <person name="Pagarete A."/>
            <person name="Parker M."/>
            <person name="Probert I."/>
            <person name="Quesneville H."/>
            <person name="Raines C."/>
            <person name="Rensing S.A."/>
            <person name="Riano-Pachon D.M."/>
            <person name="Richier S."/>
            <person name="Rokitta S."/>
            <person name="Shiraiwa Y."/>
            <person name="Soanes D.M."/>
            <person name="van der Giezen M."/>
            <person name="Wahlund T.M."/>
            <person name="Williams B."/>
            <person name="Wilson W."/>
            <person name="Wolfe G."/>
            <person name="Wurch L.L."/>
        </authorList>
    </citation>
    <scope>NUCLEOTIDE SEQUENCE</scope>
</reference>
<dbReference type="PaxDb" id="2903-EOD18432"/>
<organism evidence="6 7">
    <name type="scientific">Emiliania huxleyi (strain CCMP1516)</name>
    <dbReference type="NCBI Taxonomy" id="280463"/>
    <lineage>
        <taxon>Eukaryota</taxon>
        <taxon>Haptista</taxon>
        <taxon>Haptophyta</taxon>
        <taxon>Prymnesiophyceae</taxon>
        <taxon>Isochrysidales</taxon>
        <taxon>Noelaerhabdaceae</taxon>
        <taxon>Emiliania</taxon>
    </lineage>
</organism>
<keyword evidence="1" id="KW-0813">Transport</keyword>
<evidence type="ECO:0000313" key="7">
    <source>
        <dbReference type="Proteomes" id="UP000013827"/>
    </source>
</evidence>
<dbReference type="CDD" id="cd02947">
    <property type="entry name" value="TRX_family"/>
    <property type="match status" value="1"/>
</dbReference>
<dbReference type="PROSITE" id="PS51352">
    <property type="entry name" value="THIOREDOXIN_2"/>
    <property type="match status" value="1"/>
</dbReference>
<dbReference type="KEGG" id="ehx:EMIHUDRAFT_61580"/>
<keyword evidence="2" id="KW-0249">Electron transport</keyword>
<keyword evidence="4" id="KW-0732">Signal</keyword>
<dbReference type="Pfam" id="PF00085">
    <property type="entry name" value="Thioredoxin"/>
    <property type="match status" value="1"/>
</dbReference>
<dbReference type="Proteomes" id="UP000013827">
    <property type="component" value="Unassembled WGS sequence"/>
</dbReference>
<dbReference type="PRINTS" id="PR00421">
    <property type="entry name" value="THIOREDOXIN"/>
</dbReference>
<dbReference type="HOGENOM" id="CLU_090389_10_2_1"/>
<accession>A0A0D3J4J7</accession>
<dbReference type="GO" id="GO:0015035">
    <property type="term" value="F:protein-disulfide reductase activity"/>
    <property type="evidence" value="ECO:0007669"/>
    <property type="project" value="TreeGrafter"/>
</dbReference>
<dbReference type="Gene3D" id="3.40.30.10">
    <property type="entry name" value="Glutaredoxin"/>
    <property type="match status" value="1"/>
</dbReference>
<evidence type="ECO:0000256" key="2">
    <source>
        <dbReference type="ARBA" id="ARBA00022982"/>
    </source>
</evidence>
<keyword evidence="3" id="KW-1015">Disulfide bond</keyword>
<dbReference type="EnsemblProtists" id="EOD18432">
    <property type="protein sequence ID" value="EOD18432"/>
    <property type="gene ID" value="EMIHUDRAFT_61580"/>
</dbReference>
<dbReference type="PANTHER" id="PTHR45663">
    <property type="entry name" value="GEO12009P1"/>
    <property type="match status" value="1"/>
</dbReference>
<evidence type="ECO:0000313" key="6">
    <source>
        <dbReference type="EnsemblProtists" id="EOD18432"/>
    </source>
</evidence>
<keyword evidence="7" id="KW-1185">Reference proteome</keyword>
<dbReference type="InterPro" id="IPR017937">
    <property type="entry name" value="Thioredoxin_CS"/>
</dbReference>
<evidence type="ECO:0000256" key="1">
    <source>
        <dbReference type="ARBA" id="ARBA00022448"/>
    </source>
</evidence>
<evidence type="ECO:0000256" key="4">
    <source>
        <dbReference type="SAM" id="SignalP"/>
    </source>
</evidence>
<dbReference type="RefSeq" id="XP_005770861.1">
    <property type="nucleotide sequence ID" value="XM_005770804.1"/>
</dbReference>
<dbReference type="SUPFAM" id="SSF52833">
    <property type="entry name" value="Thioredoxin-like"/>
    <property type="match status" value="1"/>
</dbReference>
<protein>
    <recommendedName>
        <fullName evidence="5">Thioredoxin domain-containing protein</fullName>
    </recommendedName>
</protein>
<dbReference type="PROSITE" id="PS00194">
    <property type="entry name" value="THIOREDOXIN_1"/>
    <property type="match status" value="1"/>
</dbReference>
<name>A0A0D3J4J7_EMIH1</name>
<dbReference type="PANTHER" id="PTHR45663:SF11">
    <property type="entry name" value="GEO12009P1"/>
    <property type="match status" value="1"/>
</dbReference>
<dbReference type="eggNOG" id="KOG0910">
    <property type="taxonomic scope" value="Eukaryota"/>
</dbReference>
<dbReference type="STRING" id="2903.R1C852"/>
<sequence length="145" mass="15745">MQHLCWLVLAACITPLHALALTAAGGQRLALRPSSRSPALAMGAVRQVTTEEFEAELQDCATPILLDVFAVWCGPCQLMAPEMDKVAEHYGDRCRVLKIDADDEAEVADTLQVRGLPTVLLINDMSVVMRAEGALMADELKEIVD</sequence>
<dbReference type="InterPro" id="IPR013766">
    <property type="entry name" value="Thioredoxin_domain"/>
</dbReference>
<evidence type="ECO:0000256" key="3">
    <source>
        <dbReference type="ARBA" id="ARBA00023157"/>
    </source>
</evidence>
<dbReference type="InterPro" id="IPR036249">
    <property type="entry name" value="Thioredoxin-like_sf"/>
</dbReference>
<dbReference type="GO" id="GO:0005737">
    <property type="term" value="C:cytoplasm"/>
    <property type="evidence" value="ECO:0007669"/>
    <property type="project" value="TreeGrafter"/>
</dbReference>
<evidence type="ECO:0000259" key="5">
    <source>
        <dbReference type="PROSITE" id="PS51352"/>
    </source>
</evidence>